<sequence length="381" mass="45255">MVNIDVSVIVPVYNGEKYLKKCLDSLNKQTLETIEIICINDGSTDKSLEILNDYAKKDSRIKVISKENGGAGSARNVGLENVNGKYVAFVDADDWVDSDIFEKLYNLSESKNTDIIIFKMLDYDEKNDEFYKSDYYKIKPLNEFNNKLFKIKDIENSLFKITTSTANKFYNTEFLKKSGTRFPEGFIFEDNPFFFDLMLKADKIFLLDEYVYYRRRRESSVMSSINDSYYGIIPIIDIITNVFRKNNAYDRFKKDLLNFNVLTTRNKYNLMDDKYKKKFFWIMKEYFSNISKDTQSNKDFKDNLNKKNLNFYLIILKSSNYLEFKLLKENYELRTKNKRLINKNKKLNNENKKIKEEIKELYSSNSWKLTKPIRIIGKIFK</sequence>
<proteinExistence type="predicted"/>
<protein>
    <submittedName>
        <fullName evidence="1">Glycosyl transferase</fullName>
    </submittedName>
</protein>
<organism evidence="1 2">
    <name type="scientific">Methanobrevibacter arboriphilus</name>
    <dbReference type="NCBI Taxonomy" id="39441"/>
    <lineage>
        <taxon>Archaea</taxon>
        <taxon>Methanobacteriati</taxon>
        <taxon>Methanobacteriota</taxon>
        <taxon>Methanomada group</taxon>
        <taxon>Methanobacteria</taxon>
        <taxon>Methanobacteriales</taxon>
        <taxon>Methanobacteriaceae</taxon>
        <taxon>Methanobrevibacter</taxon>
    </lineage>
</organism>
<accession>A0ACA8R3M4</accession>
<name>A0ACA8R3M4_METAZ</name>
<gene>
    <name evidence="1" type="primary">rfaG</name>
    <name evidence="1" type="ORF">MarbSA_12570</name>
</gene>
<keyword evidence="2" id="KW-1185">Reference proteome</keyword>
<evidence type="ECO:0000313" key="2">
    <source>
        <dbReference type="Proteomes" id="UP000825015"/>
    </source>
</evidence>
<reference evidence="1" key="1">
    <citation type="submission" date="2019-06" db="EMBL/GenBank/DDBJ databases">
        <title>Complete genome sequence of Methanobrevibacter arboriphilus strain SA.</title>
        <authorList>
            <person name="Asakawa S."/>
        </authorList>
    </citation>
    <scope>NUCLEOTIDE SEQUENCE</scope>
    <source>
        <strain evidence="1">SA</strain>
    </source>
</reference>
<dbReference type="EMBL" id="AP019779">
    <property type="protein sequence ID" value="BBL62217.1"/>
    <property type="molecule type" value="Genomic_DNA"/>
</dbReference>
<evidence type="ECO:0000313" key="1">
    <source>
        <dbReference type="EMBL" id="BBL62217.1"/>
    </source>
</evidence>
<dbReference type="Proteomes" id="UP000825015">
    <property type="component" value="Chromosome"/>
</dbReference>
<keyword evidence="1" id="KW-0808">Transferase</keyword>